<feature type="chain" id="PRO_5032329921" evidence="1">
    <location>
        <begin position="28"/>
        <end position="350"/>
    </location>
</feature>
<name>A0A813C4Q3_9DINO</name>
<gene>
    <name evidence="2" type="primary">ubiG</name>
    <name evidence="2" type="ORF">SNEC2469_LOCUS33509</name>
</gene>
<evidence type="ECO:0000313" key="3">
    <source>
        <dbReference type="Proteomes" id="UP000601435"/>
    </source>
</evidence>
<evidence type="ECO:0000313" key="2">
    <source>
        <dbReference type="EMBL" id="CAE7939421.1"/>
    </source>
</evidence>
<keyword evidence="1" id="KW-0732">Signal</keyword>
<reference evidence="2" key="1">
    <citation type="submission" date="2021-02" db="EMBL/GenBank/DDBJ databases">
        <authorList>
            <person name="Dougan E. K."/>
            <person name="Rhodes N."/>
            <person name="Thang M."/>
            <person name="Chan C."/>
        </authorList>
    </citation>
    <scope>NUCLEOTIDE SEQUENCE</scope>
</reference>
<evidence type="ECO:0000256" key="1">
    <source>
        <dbReference type="SAM" id="SignalP"/>
    </source>
</evidence>
<keyword evidence="3" id="KW-1185">Reference proteome</keyword>
<dbReference type="Gene3D" id="3.40.50.150">
    <property type="entry name" value="Vaccinia Virus protein VP39"/>
    <property type="match status" value="1"/>
</dbReference>
<dbReference type="InterPro" id="IPR029063">
    <property type="entry name" value="SAM-dependent_MTases_sf"/>
</dbReference>
<dbReference type="Pfam" id="PF13489">
    <property type="entry name" value="Methyltransf_23"/>
    <property type="match status" value="1"/>
</dbReference>
<dbReference type="AlphaFoldDB" id="A0A813C4Q3"/>
<accession>A0A813C4Q3</accession>
<dbReference type="CDD" id="cd02440">
    <property type="entry name" value="AdoMet_MTases"/>
    <property type="match status" value="1"/>
</dbReference>
<dbReference type="OrthoDB" id="3265906at2759"/>
<dbReference type="SUPFAM" id="SSF53335">
    <property type="entry name" value="S-adenosyl-L-methionine-dependent methyltransferases"/>
    <property type="match status" value="1"/>
</dbReference>
<comment type="caution">
    <text evidence="2">The sequence shown here is derived from an EMBL/GenBank/DDBJ whole genome shotgun (WGS) entry which is preliminary data.</text>
</comment>
<sequence>MHVRLHCRPLLAVTLLALSGMLVTHLASVPPESPSPLRSPWTSVMVPVICNDTNTSTAVVRRTTASELSGAVDAFSTGYRRYFVGLCNRSYTIPDLYEVFAAHSVEWAILGKTQAWWSVISVKELEGQRDLPKEQKQRFYASGIDHRDLILRDIEVNGTRPLDKTSSVLDFGCGVGRLGMAFARKFAEVTCVDQSVFHLQIAKLEWQNQKQANPESHLSYGQLDVKVSGPDLLAAVAGRRFDFVYSMIVLQHMVPPLQTVYLEQLCDILKPGGQGWVHIPTMIPEGESVSPCDLHLSMTRGGIQMHYTPKTFLEDIFRKRGCYVTVEERGSLLINPGYTAGIILFNKPRV</sequence>
<organism evidence="2 3">
    <name type="scientific">Symbiodinium necroappetens</name>
    <dbReference type="NCBI Taxonomy" id="1628268"/>
    <lineage>
        <taxon>Eukaryota</taxon>
        <taxon>Sar</taxon>
        <taxon>Alveolata</taxon>
        <taxon>Dinophyceae</taxon>
        <taxon>Suessiales</taxon>
        <taxon>Symbiodiniaceae</taxon>
        <taxon>Symbiodinium</taxon>
    </lineage>
</organism>
<proteinExistence type="predicted"/>
<feature type="signal peptide" evidence="1">
    <location>
        <begin position="1"/>
        <end position="27"/>
    </location>
</feature>
<dbReference type="EMBL" id="CAJNJA010088745">
    <property type="protein sequence ID" value="CAE7939421.1"/>
    <property type="molecule type" value="Genomic_DNA"/>
</dbReference>
<protein>
    <submittedName>
        <fullName evidence="2">UbiG protein</fullName>
    </submittedName>
</protein>
<dbReference type="Proteomes" id="UP000601435">
    <property type="component" value="Unassembled WGS sequence"/>
</dbReference>